<feature type="signal peptide" evidence="7">
    <location>
        <begin position="1"/>
        <end position="50"/>
    </location>
</feature>
<sequence length="824" mass="81562">MSALISSQIILITSWGITYMRANKRAIFKRGGAACAAAAVLIGGTFAASAATAAPSAEATPASVATPSATETAMPNGLAEAVERDLGKSLEQFNAEATLAAKAADVQAEVTKADPAAVVSVAGDTINVKTSATAAAKTAAGTAKVKVTTIEATPLAAKVDAAGVDALFAAYTAEFGLQNLQAIMVNGNGAYVIRTGDAATGVQTPAARSFTVPAQPSVADFASKYANVVVEAAAGPATAFATDVTNGQGYAATSGSDLSACSIGWNGFDAAGKPAVISAGHCADDGVATTTELTDPTTEPAEGGVGGDIVAPLGVFGASQFGGPNNTPATAPSGWDGNNNNLNNIGTDVSVIDSIDQDLNQLAKVTDWTTPAAPKNSGPLVTGVSSAINGTNICKSGRTTGWSCGTVTETGVFLVGGHNLATNPDDIRAVRGFGSTNLLGAQGDSGGAIIAGSLAVGMISAGDPGVITYGVDLKDALAHTAGYSVKIFLEAPTVSTSTPVYRKGAVTGTAPNAPSGSIVLVTIDGVGTEAVVGGDGKWSVAAPNKFGTFTVTAQTKNGFSTSVSTKETIEVIKETLPAPAITTPANKGTVAAPVTTVSGTGNAGATVALSGDVEGTVVVGTDGKWSFTVGQPLGVGSYTVTAKQSLTDWNDSVTATNKFNVVPAAPAVTSPTNGQEFIFDQGPSAISGTNAAGATVTVTINGKSYDAVVVDGTWSVALGGRLATADYTVSAVQRVDGIDSVTANSTFNVLAAPAPPATQEPTPAPTTPAPAATQNPTPAPTQAPVENDLANTGISSTVLAFGAAAAVLILGGAAFLLFRRRSAN</sequence>
<feature type="domain" description="Gram-positive cocci surface proteins LPxTG" evidence="8">
    <location>
        <begin position="789"/>
        <end position="824"/>
    </location>
</feature>
<feature type="compositionally biased region" description="Pro residues" evidence="5">
    <location>
        <begin position="753"/>
        <end position="768"/>
    </location>
</feature>
<keyword evidence="3 7" id="KW-0732">Signal</keyword>
<evidence type="ECO:0000256" key="6">
    <source>
        <dbReference type="SAM" id="Phobius"/>
    </source>
</evidence>
<dbReference type="SUPFAM" id="SSF50494">
    <property type="entry name" value="Trypsin-like serine proteases"/>
    <property type="match status" value="1"/>
</dbReference>
<dbReference type="PROSITE" id="PS50847">
    <property type="entry name" value="GRAM_POS_ANCHORING"/>
    <property type="match status" value="1"/>
</dbReference>
<keyword evidence="6" id="KW-0812">Transmembrane</keyword>
<dbReference type="NCBIfam" id="NF033510">
    <property type="entry name" value="Ca_tandemer"/>
    <property type="match status" value="3"/>
</dbReference>
<dbReference type="InterPro" id="IPR019931">
    <property type="entry name" value="LPXTG_anchor"/>
</dbReference>
<name>A0A1H5NLX4_9MICC</name>
<feature type="transmembrane region" description="Helical" evidence="6">
    <location>
        <begin position="798"/>
        <end position="818"/>
    </location>
</feature>
<dbReference type="Proteomes" id="UP000182725">
    <property type="component" value="Unassembled WGS sequence"/>
</dbReference>
<dbReference type="InterPro" id="IPR013783">
    <property type="entry name" value="Ig-like_fold"/>
</dbReference>
<dbReference type="Gene3D" id="2.40.10.10">
    <property type="entry name" value="Trypsin-like serine proteases"/>
    <property type="match status" value="2"/>
</dbReference>
<dbReference type="InterPro" id="IPR043504">
    <property type="entry name" value="Peptidase_S1_PA_chymotrypsin"/>
</dbReference>
<keyword evidence="6" id="KW-0472">Membrane</keyword>
<evidence type="ECO:0000256" key="4">
    <source>
        <dbReference type="ARBA" id="ARBA00023088"/>
    </source>
</evidence>
<reference evidence="9 10" key="1">
    <citation type="submission" date="2016-10" db="EMBL/GenBank/DDBJ databases">
        <authorList>
            <person name="de Groot N.N."/>
        </authorList>
    </citation>
    <scope>NUCLEOTIDE SEQUENCE [LARGE SCALE GENOMIC DNA]</scope>
    <source>
        <strain evidence="9 10">DSM 22274</strain>
    </source>
</reference>
<keyword evidence="6" id="KW-1133">Transmembrane helix</keyword>
<feature type="region of interest" description="Disordered" evidence="5">
    <location>
        <begin position="752"/>
        <end position="787"/>
    </location>
</feature>
<keyword evidence="4" id="KW-0572">Peptidoglycan-anchor</keyword>
<feature type="chain" id="PRO_5039616563" evidence="7">
    <location>
        <begin position="51"/>
        <end position="824"/>
    </location>
</feature>
<evidence type="ECO:0000259" key="8">
    <source>
        <dbReference type="PROSITE" id="PS50847"/>
    </source>
</evidence>
<feature type="compositionally biased region" description="Low complexity" evidence="5">
    <location>
        <begin position="769"/>
        <end position="784"/>
    </location>
</feature>
<protein>
    <submittedName>
        <fullName evidence="9">LPXTG-motif cell wall anchor domain-containing protein</fullName>
    </submittedName>
</protein>
<keyword evidence="1" id="KW-0134">Cell wall</keyword>
<keyword evidence="2" id="KW-0964">Secreted</keyword>
<dbReference type="CDD" id="cd21112">
    <property type="entry name" value="alphaLP-like"/>
    <property type="match status" value="1"/>
</dbReference>
<dbReference type="InterPro" id="IPR009003">
    <property type="entry name" value="Peptidase_S1_PA"/>
</dbReference>
<evidence type="ECO:0000313" key="9">
    <source>
        <dbReference type="EMBL" id="SEF02642.1"/>
    </source>
</evidence>
<dbReference type="Gene3D" id="2.60.40.10">
    <property type="entry name" value="Immunoglobulins"/>
    <property type="match status" value="2"/>
</dbReference>
<evidence type="ECO:0000256" key="2">
    <source>
        <dbReference type="ARBA" id="ARBA00022525"/>
    </source>
</evidence>
<proteinExistence type="predicted"/>
<dbReference type="EMBL" id="FNTV01000001">
    <property type="protein sequence ID" value="SEF02642.1"/>
    <property type="molecule type" value="Genomic_DNA"/>
</dbReference>
<evidence type="ECO:0000256" key="1">
    <source>
        <dbReference type="ARBA" id="ARBA00022512"/>
    </source>
</evidence>
<organism evidence="9 10">
    <name type="scientific">Arthrobacter alpinus</name>
    <dbReference type="NCBI Taxonomy" id="656366"/>
    <lineage>
        <taxon>Bacteria</taxon>
        <taxon>Bacillati</taxon>
        <taxon>Actinomycetota</taxon>
        <taxon>Actinomycetes</taxon>
        <taxon>Micrococcales</taxon>
        <taxon>Micrococcaceae</taxon>
        <taxon>Arthrobacter</taxon>
    </lineage>
</organism>
<evidence type="ECO:0000313" key="10">
    <source>
        <dbReference type="Proteomes" id="UP000182725"/>
    </source>
</evidence>
<dbReference type="AlphaFoldDB" id="A0A1H5NLX4"/>
<evidence type="ECO:0000256" key="5">
    <source>
        <dbReference type="SAM" id="MobiDB-lite"/>
    </source>
</evidence>
<dbReference type="GO" id="GO:0005975">
    <property type="term" value="P:carbohydrate metabolic process"/>
    <property type="evidence" value="ECO:0007669"/>
    <property type="project" value="UniProtKB-ARBA"/>
</dbReference>
<evidence type="ECO:0000256" key="3">
    <source>
        <dbReference type="ARBA" id="ARBA00022729"/>
    </source>
</evidence>
<accession>A0A1H5NLX4</accession>
<gene>
    <name evidence="9" type="ORF">SAMN04489740_3840</name>
</gene>
<dbReference type="NCBIfam" id="TIGR01167">
    <property type="entry name" value="LPXTG_anchor"/>
    <property type="match status" value="1"/>
</dbReference>
<evidence type="ECO:0000256" key="7">
    <source>
        <dbReference type="SAM" id="SignalP"/>
    </source>
</evidence>